<feature type="compositionally biased region" description="Basic and acidic residues" evidence="1">
    <location>
        <begin position="73"/>
        <end position="92"/>
    </location>
</feature>
<protein>
    <submittedName>
        <fullName evidence="2">Uncharacterized protein</fullName>
    </submittedName>
</protein>
<dbReference type="AlphaFoldDB" id="A0A482TG96"/>
<evidence type="ECO:0000313" key="2">
    <source>
        <dbReference type="EMBL" id="RYJ15436.1"/>
    </source>
</evidence>
<organism evidence="2 3">
    <name type="scientific">Halogeometricum borinquense</name>
    <dbReference type="NCBI Taxonomy" id="60847"/>
    <lineage>
        <taxon>Archaea</taxon>
        <taxon>Methanobacteriati</taxon>
        <taxon>Methanobacteriota</taxon>
        <taxon>Stenosarchaea group</taxon>
        <taxon>Halobacteria</taxon>
        <taxon>Halobacteriales</taxon>
        <taxon>Haloferacaceae</taxon>
        <taxon>Halogeometricum</taxon>
    </lineage>
</organism>
<reference evidence="2 3" key="1">
    <citation type="submission" date="2018-12" db="EMBL/GenBank/DDBJ databases">
        <title>Genome analysis provides insights into bioremediation potentialities of Halogeometricum borinquense strain N11.</title>
        <authorList>
            <person name="Najjari A."/>
            <person name="Youssef N."/>
            <person name="Fhoula I."/>
            <person name="Ben Dhia O."/>
            <person name="Mahjoubi M."/>
            <person name="Ouzari H.I."/>
            <person name="Cherif A."/>
        </authorList>
    </citation>
    <scope>NUCLEOTIDE SEQUENCE [LARGE SCALE GENOMIC DNA]</scope>
    <source>
        <strain evidence="2 3">N11</strain>
    </source>
</reference>
<name>A0A482TG96_9EURY</name>
<evidence type="ECO:0000313" key="3">
    <source>
        <dbReference type="Proteomes" id="UP000294028"/>
    </source>
</evidence>
<gene>
    <name evidence="2" type="ORF">ELS19_12470</name>
</gene>
<accession>A0A482TG96</accession>
<feature type="compositionally biased region" description="Basic and acidic residues" evidence="1">
    <location>
        <begin position="101"/>
        <end position="134"/>
    </location>
</feature>
<proteinExistence type="predicted"/>
<dbReference type="Proteomes" id="UP000294028">
    <property type="component" value="Unassembled WGS sequence"/>
</dbReference>
<evidence type="ECO:0000256" key="1">
    <source>
        <dbReference type="SAM" id="MobiDB-lite"/>
    </source>
</evidence>
<sequence>MYNAVNENNNGKLQKVAVAAKNWNEENGKPVDSYHMVMMSYKYFQSNDAPSNASTQEHMSKFMRKLPQYVNEETREPVYHERIDKGMSDKDRRKAAKKAYKASEKIEEAERLKKQGKTEEAKEKYREVYGDKFK</sequence>
<dbReference type="EMBL" id="RZHH01000002">
    <property type="protein sequence ID" value="RYJ15436.1"/>
    <property type="molecule type" value="Genomic_DNA"/>
</dbReference>
<comment type="caution">
    <text evidence="2">The sequence shown here is derived from an EMBL/GenBank/DDBJ whole genome shotgun (WGS) entry which is preliminary data.</text>
</comment>
<feature type="region of interest" description="Disordered" evidence="1">
    <location>
        <begin position="73"/>
        <end position="134"/>
    </location>
</feature>